<accession>A0A2W5DFA3</accession>
<feature type="compositionally biased region" description="Basic residues" evidence="1">
    <location>
        <begin position="71"/>
        <end position="82"/>
    </location>
</feature>
<proteinExistence type="predicted"/>
<gene>
    <name evidence="2" type="ORF">DI603_17990</name>
</gene>
<feature type="compositionally biased region" description="Low complexity" evidence="1">
    <location>
        <begin position="83"/>
        <end position="92"/>
    </location>
</feature>
<organism evidence="2 3">
    <name type="scientific">Roseateles depolymerans</name>
    <dbReference type="NCBI Taxonomy" id="76731"/>
    <lineage>
        <taxon>Bacteria</taxon>
        <taxon>Pseudomonadati</taxon>
        <taxon>Pseudomonadota</taxon>
        <taxon>Betaproteobacteria</taxon>
        <taxon>Burkholderiales</taxon>
        <taxon>Sphaerotilaceae</taxon>
        <taxon>Roseateles</taxon>
    </lineage>
</organism>
<feature type="compositionally biased region" description="Low complexity" evidence="1">
    <location>
        <begin position="127"/>
        <end position="150"/>
    </location>
</feature>
<feature type="compositionally biased region" description="Basic and acidic residues" evidence="1">
    <location>
        <begin position="32"/>
        <end position="45"/>
    </location>
</feature>
<evidence type="ECO:0000313" key="3">
    <source>
        <dbReference type="Proteomes" id="UP000249633"/>
    </source>
</evidence>
<protein>
    <submittedName>
        <fullName evidence="2">Uncharacterized protein</fullName>
    </submittedName>
</protein>
<evidence type="ECO:0000313" key="2">
    <source>
        <dbReference type="EMBL" id="PZP29103.1"/>
    </source>
</evidence>
<feature type="compositionally biased region" description="Basic and acidic residues" evidence="1">
    <location>
        <begin position="52"/>
        <end position="63"/>
    </location>
</feature>
<sequence>MGKLLDRIKRELQNLARRPQPAQPPAEAPEEMPDRSRTPRLRSELDPPTPSEIERQMLLREQRATPPGTARQRKAQLAKARRPAPAANAPTLWGSPGRTATSLFGPERTGDEGDEPLMPIKLAGREAPSPAAPAAPTQHWLAGAAPLAEPAADRQEPPLFGPAAGWGQPPGDPPDRLF</sequence>
<comment type="caution">
    <text evidence="2">The sequence shown here is derived from an EMBL/GenBank/DDBJ whole genome shotgun (WGS) entry which is preliminary data.</text>
</comment>
<dbReference type="Proteomes" id="UP000249633">
    <property type="component" value="Unassembled WGS sequence"/>
</dbReference>
<feature type="region of interest" description="Disordered" evidence="1">
    <location>
        <begin position="1"/>
        <end position="178"/>
    </location>
</feature>
<feature type="compositionally biased region" description="Basic and acidic residues" evidence="1">
    <location>
        <begin position="1"/>
        <end position="12"/>
    </location>
</feature>
<dbReference type="AlphaFoldDB" id="A0A2W5DFA3"/>
<reference evidence="2 3" key="1">
    <citation type="submission" date="2017-08" db="EMBL/GenBank/DDBJ databases">
        <title>Infants hospitalized years apart are colonized by the same room-sourced microbial strains.</title>
        <authorList>
            <person name="Brooks B."/>
            <person name="Olm M.R."/>
            <person name="Firek B.A."/>
            <person name="Baker R."/>
            <person name="Thomas B.C."/>
            <person name="Morowitz M.J."/>
            <person name="Banfield J.F."/>
        </authorList>
    </citation>
    <scope>NUCLEOTIDE SEQUENCE [LARGE SCALE GENOMIC DNA]</scope>
    <source>
        <strain evidence="2">S2_012_000_R2_81</strain>
    </source>
</reference>
<dbReference type="EMBL" id="QFOD01000019">
    <property type="protein sequence ID" value="PZP29103.1"/>
    <property type="molecule type" value="Genomic_DNA"/>
</dbReference>
<name>A0A2W5DFA3_9BURK</name>
<evidence type="ECO:0000256" key="1">
    <source>
        <dbReference type="SAM" id="MobiDB-lite"/>
    </source>
</evidence>